<evidence type="ECO:0000259" key="2">
    <source>
        <dbReference type="Pfam" id="PF14534"/>
    </source>
</evidence>
<evidence type="ECO:0000313" key="3">
    <source>
        <dbReference type="EMBL" id="AFY95052.1"/>
    </source>
</evidence>
<dbReference type="InterPro" id="IPR027843">
    <property type="entry name" value="DUF4440"/>
</dbReference>
<dbReference type="AlphaFoldDB" id="K9UIW3"/>
<keyword evidence="1" id="KW-0472">Membrane</keyword>
<keyword evidence="1" id="KW-1133">Transmembrane helix</keyword>
<dbReference type="OrthoDB" id="5383110at2"/>
<feature type="domain" description="DUF4440" evidence="2">
    <location>
        <begin position="9"/>
        <end position="107"/>
    </location>
</feature>
<dbReference type="Proteomes" id="UP000010366">
    <property type="component" value="Chromosome"/>
</dbReference>
<dbReference type="Pfam" id="PF14534">
    <property type="entry name" value="DUF4440"/>
    <property type="match status" value="1"/>
</dbReference>
<dbReference type="KEGG" id="cmp:Cha6605_4101"/>
<sequence>MSKHTELQIIEIEERLRQAMLKSDLAELDALIAPELIFTGYLGQLVSKEQDLDMHRSGAIAIQSIMPSERQIQLNDGFSIVSVRMYMSSSYQGTQMEGNFRFTRVWAVSSVGLLQIVAGHVGMVAS</sequence>
<dbReference type="STRING" id="1173020.Cha6605_4101"/>
<dbReference type="Gene3D" id="3.10.450.50">
    <property type="match status" value="1"/>
</dbReference>
<dbReference type="InterPro" id="IPR032710">
    <property type="entry name" value="NTF2-like_dom_sf"/>
</dbReference>
<organism evidence="3 4">
    <name type="scientific">Chamaesiphon minutus (strain ATCC 27169 / PCC 6605)</name>
    <dbReference type="NCBI Taxonomy" id="1173020"/>
    <lineage>
        <taxon>Bacteria</taxon>
        <taxon>Bacillati</taxon>
        <taxon>Cyanobacteriota</taxon>
        <taxon>Cyanophyceae</taxon>
        <taxon>Gomontiellales</taxon>
        <taxon>Chamaesiphonaceae</taxon>
        <taxon>Chamaesiphon</taxon>
    </lineage>
</organism>
<reference evidence="3 4" key="1">
    <citation type="submission" date="2012-05" db="EMBL/GenBank/DDBJ databases">
        <title>Finished chromosome of genome of Chamaesiphon sp. PCC 6605.</title>
        <authorList>
            <consortium name="US DOE Joint Genome Institute"/>
            <person name="Gugger M."/>
            <person name="Coursin T."/>
            <person name="Rippka R."/>
            <person name="Tandeau De Marsac N."/>
            <person name="Huntemann M."/>
            <person name="Wei C.-L."/>
            <person name="Han J."/>
            <person name="Detter J.C."/>
            <person name="Han C."/>
            <person name="Tapia R."/>
            <person name="Chen A."/>
            <person name="Kyrpides N."/>
            <person name="Mavromatis K."/>
            <person name="Markowitz V."/>
            <person name="Szeto E."/>
            <person name="Ivanova N."/>
            <person name="Pagani I."/>
            <person name="Pati A."/>
            <person name="Goodwin L."/>
            <person name="Nordberg H.P."/>
            <person name="Cantor M.N."/>
            <person name="Hua S.X."/>
            <person name="Woyke T."/>
            <person name="Kerfeld C.A."/>
        </authorList>
    </citation>
    <scope>NUCLEOTIDE SEQUENCE [LARGE SCALE GENOMIC DNA]</scope>
    <source>
        <strain evidence="4">ATCC 27169 / PCC 6605</strain>
    </source>
</reference>
<dbReference type="eggNOG" id="COG4994">
    <property type="taxonomic scope" value="Bacteria"/>
</dbReference>
<gene>
    <name evidence="3" type="ORF">Cha6605_4101</name>
</gene>
<evidence type="ECO:0000313" key="4">
    <source>
        <dbReference type="Proteomes" id="UP000010366"/>
    </source>
</evidence>
<keyword evidence="1" id="KW-0812">Transmembrane</keyword>
<evidence type="ECO:0000256" key="1">
    <source>
        <dbReference type="SAM" id="Phobius"/>
    </source>
</evidence>
<name>K9UIW3_CHAP6</name>
<protein>
    <recommendedName>
        <fullName evidence="2">DUF4440 domain-containing protein</fullName>
    </recommendedName>
</protein>
<dbReference type="HOGENOM" id="CLU_141608_2_0_3"/>
<dbReference type="SUPFAM" id="SSF54427">
    <property type="entry name" value="NTF2-like"/>
    <property type="match status" value="1"/>
</dbReference>
<feature type="transmembrane region" description="Helical" evidence="1">
    <location>
        <begin position="105"/>
        <end position="125"/>
    </location>
</feature>
<dbReference type="RefSeq" id="WP_015161163.1">
    <property type="nucleotide sequence ID" value="NC_019697.1"/>
</dbReference>
<keyword evidence="4" id="KW-1185">Reference proteome</keyword>
<accession>K9UIW3</accession>
<dbReference type="EMBL" id="CP003600">
    <property type="protein sequence ID" value="AFY95052.1"/>
    <property type="molecule type" value="Genomic_DNA"/>
</dbReference>
<proteinExistence type="predicted"/>